<evidence type="ECO:0000256" key="5">
    <source>
        <dbReference type="SAM" id="SignalP"/>
    </source>
</evidence>
<sequence length="540" mass="57552">MARSRRRTALPAVLLVSLLATAACSAAGSSSRDGGVGDAGEPRSGGELNFALASDPVCVDPHQRATNDAIYPARQLVDSLTDQDPETGEIVPWLATAWEVDDEARTFTFTLRDDATFSDGTPVDAQAVKDTFDSVVALGAQAALGSGYLSGYAGTEVVDARTARVSFEAPNAQFLQATSTSALGILARSTTELPAEERCTGNVVGSGPFVLDEYTPNVSVVQSRRADYAWGSSLWRHQGPAYLERLTFTIIPESGVRTGALQSGQVDAIGGVAAQDEASLAAAGFTLASRPNPGLPFALTANLSRPLPADEAIRRAVSLAVDRQEVVDTVLSPSFTVATGSLAHTTATYTDLSELLPHDPDRAAALLDDAGWVPGPDGVRVRDGEELRLTAMWIPNFGPNENALQLIQQQLRAVGIDLRLRTVPLPELPAAQEEGDFDYFWGNTTRTDPDIMRTAFSADLRNIYRQPSGTPLQEALAAQNATTDPERRAATSAEAQRLLVEDGSTVPVFELTTVLGVADHVHDLDFEASSRIRLHDTWVS</sequence>
<gene>
    <name evidence="7" type="ORF">E1283_02145</name>
</gene>
<dbReference type="AlphaFoldDB" id="A0A4R4TWS8"/>
<dbReference type="Pfam" id="PF00496">
    <property type="entry name" value="SBP_bac_5"/>
    <property type="match status" value="1"/>
</dbReference>
<dbReference type="PIRSF" id="PIRSF002741">
    <property type="entry name" value="MppA"/>
    <property type="match status" value="1"/>
</dbReference>
<dbReference type="GO" id="GO:0043190">
    <property type="term" value="C:ATP-binding cassette (ABC) transporter complex"/>
    <property type="evidence" value="ECO:0007669"/>
    <property type="project" value="InterPro"/>
</dbReference>
<dbReference type="InterPro" id="IPR030678">
    <property type="entry name" value="Peptide/Ni-bd"/>
</dbReference>
<dbReference type="GO" id="GO:1904680">
    <property type="term" value="F:peptide transmembrane transporter activity"/>
    <property type="evidence" value="ECO:0007669"/>
    <property type="project" value="TreeGrafter"/>
</dbReference>
<dbReference type="InterPro" id="IPR000914">
    <property type="entry name" value="SBP_5_dom"/>
</dbReference>
<dbReference type="SUPFAM" id="SSF53850">
    <property type="entry name" value="Periplasmic binding protein-like II"/>
    <property type="match status" value="1"/>
</dbReference>
<evidence type="ECO:0000256" key="2">
    <source>
        <dbReference type="ARBA" id="ARBA00005695"/>
    </source>
</evidence>
<dbReference type="GO" id="GO:0042597">
    <property type="term" value="C:periplasmic space"/>
    <property type="evidence" value="ECO:0007669"/>
    <property type="project" value="UniProtKB-ARBA"/>
</dbReference>
<feature type="signal peptide" evidence="5">
    <location>
        <begin position="1"/>
        <end position="22"/>
    </location>
</feature>
<accession>A0A4R4TWS8</accession>
<feature type="domain" description="Solute-binding protein family 5" evidence="6">
    <location>
        <begin position="89"/>
        <end position="450"/>
    </location>
</feature>
<dbReference type="PANTHER" id="PTHR30290:SF10">
    <property type="entry name" value="PERIPLASMIC OLIGOPEPTIDE-BINDING PROTEIN-RELATED"/>
    <property type="match status" value="1"/>
</dbReference>
<keyword evidence="8" id="KW-1185">Reference proteome</keyword>
<organism evidence="7 8">
    <name type="scientific">Streptomyces hainanensis</name>
    <dbReference type="NCBI Taxonomy" id="402648"/>
    <lineage>
        <taxon>Bacteria</taxon>
        <taxon>Bacillati</taxon>
        <taxon>Actinomycetota</taxon>
        <taxon>Actinomycetes</taxon>
        <taxon>Kitasatosporales</taxon>
        <taxon>Streptomycetaceae</taxon>
        <taxon>Streptomyces</taxon>
    </lineage>
</organism>
<evidence type="ECO:0000256" key="4">
    <source>
        <dbReference type="ARBA" id="ARBA00022729"/>
    </source>
</evidence>
<comment type="subcellular location">
    <subcellularLocation>
        <location evidence="1">Cell envelope</location>
    </subcellularLocation>
</comment>
<proteinExistence type="inferred from homology"/>
<reference evidence="7 8" key="1">
    <citation type="submission" date="2019-03" db="EMBL/GenBank/DDBJ databases">
        <title>Draft genome sequences of novel Actinobacteria.</title>
        <authorList>
            <person name="Sahin N."/>
            <person name="Ay H."/>
            <person name="Saygin H."/>
        </authorList>
    </citation>
    <scope>NUCLEOTIDE SEQUENCE [LARGE SCALE GENOMIC DNA]</scope>
    <source>
        <strain evidence="7 8">DSM 41900</strain>
    </source>
</reference>
<feature type="chain" id="PRO_5038531698" evidence="5">
    <location>
        <begin position="23"/>
        <end position="540"/>
    </location>
</feature>
<dbReference type="PROSITE" id="PS51257">
    <property type="entry name" value="PROKAR_LIPOPROTEIN"/>
    <property type="match status" value="1"/>
</dbReference>
<dbReference type="EMBL" id="SMKI01000012">
    <property type="protein sequence ID" value="TDC79703.1"/>
    <property type="molecule type" value="Genomic_DNA"/>
</dbReference>
<keyword evidence="4 5" id="KW-0732">Signal</keyword>
<evidence type="ECO:0000256" key="1">
    <source>
        <dbReference type="ARBA" id="ARBA00004196"/>
    </source>
</evidence>
<dbReference type="Proteomes" id="UP000295345">
    <property type="component" value="Unassembled WGS sequence"/>
</dbReference>
<keyword evidence="3" id="KW-0813">Transport</keyword>
<protein>
    <submittedName>
        <fullName evidence="7">ABC transporter substrate-binding protein</fullName>
    </submittedName>
</protein>
<dbReference type="InterPro" id="IPR039424">
    <property type="entry name" value="SBP_5"/>
</dbReference>
<name>A0A4R4TWS8_9ACTN</name>
<dbReference type="Gene3D" id="3.40.190.10">
    <property type="entry name" value="Periplasmic binding protein-like II"/>
    <property type="match status" value="1"/>
</dbReference>
<dbReference type="OrthoDB" id="5240629at2"/>
<comment type="caution">
    <text evidence="7">The sequence shown here is derived from an EMBL/GenBank/DDBJ whole genome shotgun (WGS) entry which is preliminary data.</text>
</comment>
<dbReference type="RefSeq" id="WP_132815953.1">
    <property type="nucleotide sequence ID" value="NZ_SMKI01000012.1"/>
</dbReference>
<dbReference type="Gene3D" id="3.10.105.10">
    <property type="entry name" value="Dipeptide-binding Protein, Domain 3"/>
    <property type="match status" value="1"/>
</dbReference>
<comment type="similarity">
    <text evidence="2">Belongs to the bacterial solute-binding protein 5 family.</text>
</comment>
<evidence type="ECO:0000313" key="8">
    <source>
        <dbReference type="Proteomes" id="UP000295345"/>
    </source>
</evidence>
<evidence type="ECO:0000313" key="7">
    <source>
        <dbReference type="EMBL" id="TDC79703.1"/>
    </source>
</evidence>
<evidence type="ECO:0000256" key="3">
    <source>
        <dbReference type="ARBA" id="ARBA00022448"/>
    </source>
</evidence>
<dbReference type="GO" id="GO:0015833">
    <property type="term" value="P:peptide transport"/>
    <property type="evidence" value="ECO:0007669"/>
    <property type="project" value="TreeGrafter"/>
</dbReference>
<dbReference type="PANTHER" id="PTHR30290">
    <property type="entry name" value="PERIPLASMIC BINDING COMPONENT OF ABC TRANSPORTER"/>
    <property type="match status" value="1"/>
</dbReference>
<evidence type="ECO:0000259" key="6">
    <source>
        <dbReference type="Pfam" id="PF00496"/>
    </source>
</evidence>
<dbReference type="CDD" id="cd08492">
    <property type="entry name" value="PBP2_NikA_DppA_OppA_like_15"/>
    <property type="match status" value="1"/>
</dbReference>
<dbReference type="GO" id="GO:0030313">
    <property type="term" value="C:cell envelope"/>
    <property type="evidence" value="ECO:0007669"/>
    <property type="project" value="UniProtKB-SubCell"/>
</dbReference>